<dbReference type="InterPro" id="IPR059113">
    <property type="entry name" value="Znf_ribbon"/>
</dbReference>
<dbReference type="Proteomes" id="UP000491181">
    <property type="component" value="Unassembled WGS sequence"/>
</dbReference>
<dbReference type="InterPro" id="IPR057561">
    <property type="entry name" value="NADase_transloc"/>
</dbReference>
<feature type="transmembrane region" description="Helical" evidence="1">
    <location>
        <begin position="52"/>
        <end position="71"/>
    </location>
</feature>
<organism evidence="4 5">
    <name type="scientific">Bacteroides acidifaciens</name>
    <dbReference type="NCBI Taxonomy" id="85831"/>
    <lineage>
        <taxon>Bacteria</taxon>
        <taxon>Pseudomonadati</taxon>
        <taxon>Bacteroidota</taxon>
        <taxon>Bacteroidia</taxon>
        <taxon>Bacteroidales</taxon>
        <taxon>Bacteroidaceae</taxon>
        <taxon>Bacteroides</taxon>
    </lineage>
</organism>
<dbReference type="RefSeq" id="WP_172504168.1">
    <property type="nucleotide sequence ID" value="NZ_BLLS01000109.1"/>
</dbReference>
<protein>
    <recommendedName>
        <fullName evidence="6">Zinc ribbon domain-containing protein</fullName>
    </recommendedName>
</protein>
<dbReference type="NCBIfam" id="NF047619">
    <property type="entry name" value="NADase_discoid"/>
    <property type="match status" value="1"/>
</dbReference>
<evidence type="ECO:0000259" key="2">
    <source>
        <dbReference type="Pfam" id="PF13248"/>
    </source>
</evidence>
<evidence type="ECO:0000313" key="5">
    <source>
        <dbReference type="Proteomes" id="UP000491181"/>
    </source>
</evidence>
<reference evidence="4 5" key="1">
    <citation type="journal article" date="2020" name="Microbiome">
        <title>Single-cell genomics of uncultured bacteria reveals dietary fiber responders in the mouse gut microbiota.</title>
        <authorList>
            <person name="Chijiiwa R."/>
            <person name="Hosokawa M."/>
            <person name="Kogawa M."/>
            <person name="Nishikawa Y."/>
            <person name="Ide K."/>
            <person name="Sakanashi C."/>
            <person name="Takahashi K."/>
            <person name="Takeyama H."/>
        </authorList>
    </citation>
    <scope>NUCLEOTIDE SEQUENCE [LARGE SCALE GENOMIC DNA]</scope>
    <source>
        <strain evidence="4">IMSAGC_001</strain>
    </source>
</reference>
<keyword evidence="1" id="KW-0812">Transmembrane</keyword>
<sequence length="270" mass="30035">MALINCPNCKATISDKAKACPKCGYTLTTKIETIYTTQQTQQSTNKSICSKWLFTVLAILIIGCGIGYLIYTAPFALNEKDSDKIGNNISNDSMAEAGQSLNKTHEIGISKAECAYHLPPSKIATYTADNLIDGNIKTAWAVNLDSPIYDCDALFGPIFTINCHTVSEVEIVNGYGKDEASFFNNTRAAWITVYRVDYMVEEFPNESDIIYRGKLKDTVEPQSLVVSPHFDNSKPTNKIGLIFSTKNNDGYYFGRKWKDLCISEFKVYGN</sequence>
<keyword evidence="1" id="KW-1133">Transmembrane helix</keyword>
<feature type="domain" description="NAD glycohydrolase translocation F5/8 type C" evidence="3">
    <location>
        <begin position="109"/>
        <end position="266"/>
    </location>
</feature>
<dbReference type="Pfam" id="PF25302">
    <property type="entry name" value="NADase_transloc"/>
    <property type="match status" value="1"/>
</dbReference>
<dbReference type="Pfam" id="PF13248">
    <property type="entry name" value="Zn_ribbon_3"/>
    <property type="match status" value="1"/>
</dbReference>
<comment type="caution">
    <text evidence="4">The sequence shown here is derived from an EMBL/GenBank/DDBJ whole genome shotgun (WGS) entry which is preliminary data.</text>
</comment>
<dbReference type="AlphaFoldDB" id="A0A7J0A5E9"/>
<evidence type="ECO:0000256" key="1">
    <source>
        <dbReference type="SAM" id="Phobius"/>
    </source>
</evidence>
<evidence type="ECO:0000313" key="4">
    <source>
        <dbReference type="EMBL" id="GFH87635.1"/>
    </source>
</evidence>
<gene>
    <name evidence="4" type="ORF">IMSAGC001_03062</name>
</gene>
<dbReference type="EMBL" id="BLLS01000109">
    <property type="protein sequence ID" value="GFH87635.1"/>
    <property type="molecule type" value="Genomic_DNA"/>
</dbReference>
<evidence type="ECO:0008006" key="6">
    <source>
        <dbReference type="Google" id="ProtNLM"/>
    </source>
</evidence>
<evidence type="ECO:0000259" key="3">
    <source>
        <dbReference type="Pfam" id="PF25302"/>
    </source>
</evidence>
<keyword evidence="1" id="KW-0472">Membrane</keyword>
<accession>A0A7J0A5E9</accession>
<proteinExistence type="predicted"/>
<name>A0A7J0A5E9_9BACE</name>
<feature type="domain" description="Putative zinc-ribbon" evidence="2">
    <location>
        <begin position="4"/>
        <end position="26"/>
    </location>
</feature>